<evidence type="ECO:0000313" key="1">
    <source>
        <dbReference type="EMBL" id="EKC66507.1"/>
    </source>
</evidence>
<reference evidence="1" key="1">
    <citation type="journal article" date="2013" name="Environ. Microbiol.">
        <title>Microbiota from the distal guts of lean and obese adolescents exhibit partial functional redundancy besides clear differences in community structure.</title>
        <authorList>
            <person name="Ferrer M."/>
            <person name="Ruiz A."/>
            <person name="Lanza F."/>
            <person name="Haange S.B."/>
            <person name="Oberbach A."/>
            <person name="Till H."/>
            <person name="Bargiela R."/>
            <person name="Campoy C."/>
            <person name="Segura M.T."/>
            <person name="Richter M."/>
            <person name="von Bergen M."/>
            <person name="Seifert J."/>
            <person name="Suarez A."/>
        </authorList>
    </citation>
    <scope>NUCLEOTIDE SEQUENCE</scope>
</reference>
<organism evidence="1">
    <name type="scientific">human gut metagenome</name>
    <dbReference type="NCBI Taxonomy" id="408170"/>
    <lineage>
        <taxon>unclassified sequences</taxon>
        <taxon>metagenomes</taxon>
        <taxon>organismal metagenomes</taxon>
    </lineage>
</organism>
<name>K1T0W9_9ZZZZ</name>
<feature type="non-terminal residue" evidence="1">
    <location>
        <position position="1"/>
    </location>
</feature>
<gene>
    <name evidence="1" type="ORF">OBE_05909</name>
</gene>
<protein>
    <submittedName>
        <fullName evidence="1">Uncharacterized protein</fullName>
    </submittedName>
</protein>
<comment type="caution">
    <text evidence="1">The sequence shown here is derived from an EMBL/GenBank/DDBJ whole genome shotgun (WGS) entry which is preliminary data.</text>
</comment>
<dbReference type="EMBL" id="AJWZ01004058">
    <property type="protein sequence ID" value="EKC66507.1"/>
    <property type="molecule type" value="Genomic_DNA"/>
</dbReference>
<accession>K1T0W9</accession>
<proteinExistence type="predicted"/>
<dbReference type="AlphaFoldDB" id="K1T0W9"/>
<sequence length="158" mass="17362">LDTAETGESYTDWDGRYYYLDETYCVTDSLGFVTVRRFGMTDNALFTRYSVTMDSRTGTVVEAWLSMAGTDAENTPLPTETALRSFAAQAGLESLGDWAAPADSPYGCALYSTNGGALITASTHPYTYQDYVGTAPVSSDRWYYSLTLQLRTEDQLPG</sequence>